<dbReference type="EMBL" id="CBKE010000252">
    <property type="protein sequence ID" value="CDF05292.1"/>
    <property type="molecule type" value="Genomic_DNA"/>
</dbReference>
<reference evidence="1" key="1">
    <citation type="submission" date="2012-11" db="EMBL/GenBank/DDBJ databases">
        <title>Dependencies among metagenomic species, viruses, plasmids and units of genetic variation.</title>
        <authorList>
            <person name="Nielsen H.B."/>
            <person name="Almeida M."/>
            <person name="Juncker A.S."/>
            <person name="Rasmussen S."/>
            <person name="Li J."/>
            <person name="Sunagawa S."/>
            <person name="Plichta D."/>
            <person name="Gautier L."/>
            <person name="Le Chatelier E."/>
            <person name="Peletier E."/>
            <person name="Bonde I."/>
            <person name="Nielsen T."/>
            <person name="Manichanh C."/>
            <person name="Arumugam M."/>
            <person name="Batto J."/>
            <person name="Santos M.B.Q.D."/>
            <person name="Blom N."/>
            <person name="Borruel N."/>
            <person name="Burgdorf K.S."/>
            <person name="Boumezbeur F."/>
            <person name="Casellas F."/>
            <person name="Dore J."/>
            <person name="Guarner F."/>
            <person name="Hansen T."/>
            <person name="Hildebrand F."/>
            <person name="Kaas R.S."/>
            <person name="Kennedy S."/>
            <person name="Kristiansen K."/>
            <person name="Kultima J.R."/>
            <person name="Leonard P."/>
            <person name="Levenez F."/>
            <person name="Lund O."/>
            <person name="Moumen B."/>
            <person name="Le Paslier D."/>
            <person name="Pons N."/>
            <person name="Pedersen O."/>
            <person name="Prifti E."/>
            <person name="Qin J."/>
            <person name="Raes J."/>
            <person name="Tap J."/>
            <person name="Tims S."/>
            <person name="Ussery D.W."/>
            <person name="Yamada T."/>
            <person name="MetaHit consortium"/>
            <person name="Renault P."/>
            <person name="Sicheritz-Ponten T."/>
            <person name="Bork P."/>
            <person name="Wang J."/>
            <person name="Brunak S."/>
            <person name="Ehrlich S.D."/>
        </authorList>
    </citation>
    <scope>NUCLEOTIDE SEQUENCE [LARGE SCALE GENOMIC DNA]</scope>
</reference>
<accession>R7MZL4</accession>
<dbReference type="Gene3D" id="3.40.50.300">
    <property type="entry name" value="P-loop containing nucleotide triphosphate hydrolases"/>
    <property type="match status" value="1"/>
</dbReference>
<protein>
    <submittedName>
        <fullName evidence="1">Uncharacterized protein</fullName>
    </submittedName>
</protein>
<proteinExistence type="predicted"/>
<dbReference type="AlphaFoldDB" id="R7MZL4"/>
<organism evidence="1">
    <name type="scientific">Megasphaera elsdenii CAG:570</name>
    <dbReference type="NCBI Taxonomy" id="1263087"/>
    <lineage>
        <taxon>Bacteria</taxon>
        <taxon>Bacillati</taxon>
        <taxon>Bacillota</taxon>
        <taxon>Negativicutes</taxon>
        <taxon>Veillonellales</taxon>
        <taxon>Veillonellaceae</taxon>
        <taxon>Megasphaera</taxon>
    </lineage>
</organism>
<dbReference type="InterPro" id="IPR000212">
    <property type="entry name" value="DNA_helicase_UvrD/REP"/>
</dbReference>
<evidence type="ECO:0000313" key="1">
    <source>
        <dbReference type="EMBL" id="CDF05292.1"/>
    </source>
</evidence>
<comment type="caution">
    <text evidence="1">The sequence shown here is derived from an EMBL/GenBank/DDBJ whole genome shotgun (WGS) entry which is preliminary data.</text>
</comment>
<dbReference type="InterPro" id="IPR027417">
    <property type="entry name" value="P-loop_NTPase"/>
</dbReference>
<dbReference type="GO" id="GO:0000725">
    <property type="term" value="P:recombinational repair"/>
    <property type="evidence" value="ECO:0007669"/>
    <property type="project" value="TreeGrafter"/>
</dbReference>
<dbReference type="SUPFAM" id="SSF52540">
    <property type="entry name" value="P-loop containing nucleoside triphosphate hydrolases"/>
    <property type="match status" value="1"/>
</dbReference>
<dbReference type="PANTHER" id="PTHR11070">
    <property type="entry name" value="UVRD / RECB / PCRA DNA HELICASE FAMILY MEMBER"/>
    <property type="match status" value="1"/>
</dbReference>
<gene>
    <name evidence="1" type="ORF">BN715_01557</name>
</gene>
<dbReference type="Proteomes" id="UP000017908">
    <property type="component" value="Unassembled WGS sequence"/>
</dbReference>
<dbReference type="Pfam" id="PF13245">
    <property type="entry name" value="AAA_19"/>
    <property type="match status" value="1"/>
</dbReference>
<sequence>MGKRVILAVAGSGKTYHICHQLDPEKKNLILAFTHANIYNITAEITKRFGRIPEKTSIRTFHSFVYQFLLKPYEFTVFNAYKVEHIDTQGVSLKQPPQRPKKTKRGLWKDPNYQPVSDIHHFITSNHQYYCNLMTDLLMRVDRKKKVFLEKIFAKINEFYDAVYIDEFQDFREKDFEIIFKLIEYVDNILLVGDYYQHSVSGKNNTGKPFKVGHDIISYGNFINMLSQQGVTVDTETLKKSRRCSKNICEFIQNKLKIPIFSSELHDGKIIPVKDGDVKNILDDDKIIKLTYENSGIYSFVCKNWSYSKGDTYNSTCVILTENSKDIFQETWVDSLSGVTRNRLYVALTRSCGDVYLMTPQQLQSALSLG</sequence>
<dbReference type="GO" id="GO:0003677">
    <property type="term" value="F:DNA binding"/>
    <property type="evidence" value="ECO:0007669"/>
    <property type="project" value="InterPro"/>
</dbReference>
<dbReference type="GO" id="GO:0005524">
    <property type="term" value="F:ATP binding"/>
    <property type="evidence" value="ECO:0007669"/>
    <property type="project" value="InterPro"/>
</dbReference>
<dbReference type="GO" id="GO:0005829">
    <property type="term" value="C:cytosol"/>
    <property type="evidence" value="ECO:0007669"/>
    <property type="project" value="TreeGrafter"/>
</dbReference>
<dbReference type="PANTHER" id="PTHR11070:SF3">
    <property type="entry name" value="DNA 3'-5' HELICASE"/>
    <property type="match status" value="1"/>
</dbReference>
<name>R7MZL4_MEGEL</name>
<dbReference type="GO" id="GO:0043138">
    <property type="term" value="F:3'-5' DNA helicase activity"/>
    <property type="evidence" value="ECO:0007669"/>
    <property type="project" value="TreeGrafter"/>
</dbReference>